<dbReference type="OrthoDB" id="10647665at2759"/>
<organism evidence="2 3">
    <name type="scientific">Antrodiella citrinella</name>
    <dbReference type="NCBI Taxonomy" id="2447956"/>
    <lineage>
        <taxon>Eukaryota</taxon>
        <taxon>Fungi</taxon>
        <taxon>Dikarya</taxon>
        <taxon>Basidiomycota</taxon>
        <taxon>Agaricomycotina</taxon>
        <taxon>Agaricomycetes</taxon>
        <taxon>Polyporales</taxon>
        <taxon>Steccherinaceae</taxon>
        <taxon>Antrodiella</taxon>
    </lineage>
</organism>
<evidence type="ECO:0000256" key="1">
    <source>
        <dbReference type="SAM" id="MobiDB-lite"/>
    </source>
</evidence>
<reference evidence="2 3" key="1">
    <citation type="submission" date="2019-02" db="EMBL/GenBank/DDBJ databases">
        <title>Genome sequencing of the rare red list fungi Antrodiella citrinella (Flaviporus citrinellus).</title>
        <authorList>
            <person name="Buettner E."/>
            <person name="Kellner H."/>
        </authorList>
    </citation>
    <scope>NUCLEOTIDE SEQUENCE [LARGE SCALE GENOMIC DNA]</scope>
    <source>
        <strain evidence="2 3">DSM 108506</strain>
    </source>
</reference>
<name>A0A4S4MQ78_9APHY</name>
<comment type="caution">
    <text evidence="2">The sequence shown here is derived from an EMBL/GenBank/DDBJ whole genome shotgun (WGS) entry which is preliminary data.</text>
</comment>
<proteinExistence type="predicted"/>
<protein>
    <submittedName>
        <fullName evidence="2">Uncharacterized protein</fullName>
    </submittedName>
</protein>
<feature type="region of interest" description="Disordered" evidence="1">
    <location>
        <begin position="1"/>
        <end position="32"/>
    </location>
</feature>
<feature type="region of interest" description="Disordered" evidence="1">
    <location>
        <begin position="118"/>
        <end position="142"/>
    </location>
</feature>
<feature type="region of interest" description="Disordered" evidence="1">
    <location>
        <begin position="171"/>
        <end position="192"/>
    </location>
</feature>
<gene>
    <name evidence="2" type="ORF">EUX98_g5950</name>
</gene>
<evidence type="ECO:0000313" key="2">
    <source>
        <dbReference type="EMBL" id="THH28244.1"/>
    </source>
</evidence>
<accession>A0A4S4MQ78</accession>
<keyword evidence="3" id="KW-1185">Reference proteome</keyword>
<dbReference type="Proteomes" id="UP000308730">
    <property type="component" value="Unassembled WGS sequence"/>
</dbReference>
<dbReference type="EMBL" id="SGPM01000192">
    <property type="protein sequence ID" value="THH28244.1"/>
    <property type="molecule type" value="Genomic_DNA"/>
</dbReference>
<evidence type="ECO:0000313" key="3">
    <source>
        <dbReference type="Proteomes" id="UP000308730"/>
    </source>
</evidence>
<sequence>MAAAPSQKHSRFGTPDDGHATASSSTSETPGHWDTLHVPLYDVPQFEFSNINTADYDFYLLPVSRSQTIALSAVAHVSRTSHAEVEAESESSPGLPAVDVSAPGWSTVQEDVEEMYWDGESPQEPSGELENTLDTSRSSAGVRLSPSGHEILLQQLVETAAKFVPSRFCDSKNGQESFPQEPVDDNSSAIGNESEIDVPAADTDTSLSSFRSRERKRDIRKPRSIAQRTLRAVLSQPPPKPQVAGAGCPSQPIDLFSPSPVTALAVENVRKENVVGQIPVTMDRARTVCTSGPIVTSQATTPIKVTPVQLQNIALMHFNLAHAGSPCGTSSSNSSVATSASSILRTPGCGVSVVCDSPLGSKGGAAGLTLYPPLDSWEDICRELKALETLRRDMMSMLSQSTSARSARACAQPVQCA</sequence>
<dbReference type="AlphaFoldDB" id="A0A4S4MQ78"/>